<keyword evidence="3" id="KW-1185">Reference proteome</keyword>
<protein>
    <submittedName>
        <fullName evidence="2">Uncharacterized protein</fullName>
    </submittedName>
</protein>
<accession>A0A3B6I4S7</accession>
<feature type="compositionally biased region" description="Basic and acidic residues" evidence="1">
    <location>
        <begin position="42"/>
        <end position="57"/>
    </location>
</feature>
<dbReference type="Gramene" id="TraesARI4A03G02218640.1">
    <property type="protein sequence ID" value="TraesARI4A03G02218640.1"/>
    <property type="gene ID" value="TraesARI4A03G02218640"/>
</dbReference>
<proteinExistence type="predicted"/>
<feature type="region of interest" description="Disordered" evidence="1">
    <location>
        <begin position="42"/>
        <end position="61"/>
    </location>
</feature>
<evidence type="ECO:0000313" key="3">
    <source>
        <dbReference type="Proteomes" id="UP000019116"/>
    </source>
</evidence>
<dbReference type="Gramene" id="TraesCLE_scaffold_003061_01G000300.1">
    <property type="protein sequence ID" value="TraesCLE_scaffold_003061_01G000300.1"/>
    <property type="gene ID" value="TraesCLE_scaffold_003061_01G000300"/>
</dbReference>
<evidence type="ECO:0000313" key="2">
    <source>
        <dbReference type="EnsemblPlants" id="TraesCS4A02G392700.1"/>
    </source>
</evidence>
<evidence type="ECO:0000256" key="1">
    <source>
        <dbReference type="SAM" id="MobiDB-lite"/>
    </source>
</evidence>
<dbReference type="Gramene" id="TraesCS4A03G0979100.1">
    <property type="protein sequence ID" value="TraesCS4A03G0979100.1.CDS"/>
    <property type="gene ID" value="TraesCS4A03G0979100"/>
</dbReference>
<dbReference type="AlphaFoldDB" id="A0A3B6I4S7"/>
<reference evidence="2" key="2">
    <citation type="submission" date="2018-10" db="UniProtKB">
        <authorList>
            <consortium name="EnsemblPlants"/>
        </authorList>
    </citation>
    <scope>IDENTIFICATION</scope>
</reference>
<dbReference type="Gramene" id="TraesCAD_scaffold_372857_01G000100.1">
    <property type="protein sequence ID" value="TraesCAD_scaffold_372857_01G000100.1"/>
    <property type="gene ID" value="TraesCAD_scaffold_372857_01G000100"/>
</dbReference>
<organism evidence="2">
    <name type="scientific">Triticum aestivum</name>
    <name type="common">Wheat</name>
    <dbReference type="NCBI Taxonomy" id="4565"/>
    <lineage>
        <taxon>Eukaryota</taxon>
        <taxon>Viridiplantae</taxon>
        <taxon>Streptophyta</taxon>
        <taxon>Embryophyta</taxon>
        <taxon>Tracheophyta</taxon>
        <taxon>Spermatophyta</taxon>
        <taxon>Magnoliopsida</taxon>
        <taxon>Liliopsida</taxon>
        <taxon>Poales</taxon>
        <taxon>Poaceae</taxon>
        <taxon>BOP clade</taxon>
        <taxon>Pooideae</taxon>
        <taxon>Triticodae</taxon>
        <taxon>Triticeae</taxon>
        <taxon>Triticinae</taxon>
        <taxon>Triticum</taxon>
    </lineage>
</organism>
<dbReference type="EnsemblPlants" id="TraesCS4A02G392700.1">
    <property type="protein sequence ID" value="TraesCS4A02G392700.1"/>
    <property type="gene ID" value="TraesCS4A02G392700"/>
</dbReference>
<reference evidence="2" key="1">
    <citation type="submission" date="2018-08" db="EMBL/GenBank/DDBJ databases">
        <authorList>
            <person name="Rossello M."/>
        </authorList>
    </citation>
    <scope>NUCLEOTIDE SEQUENCE [LARGE SCALE GENOMIC DNA]</scope>
    <source>
        <strain evidence="2">cv. Chinese Spring</strain>
    </source>
</reference>
<sequence>MVRSGARASQHVLSTSLDSSSSVGVVDGRFLAEDLGADEARRRRQARQDIRRGKRPVDSSSVGRNFRPVLEEWIDPCLVAVRVASDVEVLYCPYFTAGWLSGSSRTYLVMSSPHASTLSLSPGISILMDDELSSTNDVGFHRPNAEKCFMGAIQLATRSCVPLHRNYIVTPCSPSNALPSPHVLAALIGRFTRHYKLSFHDVTDNRIVMTCTHHTTGNRVYNLSRSHSTIIIQGVRYRFMVDDALLHLGRISTNQYIIISMRNLPLHLWKSIIVEQILSPYCSLDYVTQDSLLIQYPSTFTCYAWASPSIAVPPTIQVNVSDEDAYTADQQMAFFSAYNVNLFISEYRIGAHPVKQPYCPTVSITSSGSKPIQCFISQRFIDPAQI</sequence>
<dbReference type="Proteomes" id="UP000019116">
    <property type="component" value="Chromosome 4A"/>
</dbReference>
<dbReference type="Gramene" id="TraesROB_scaffold_010282_01G001000.1">
    <property type="protein sequence ID" value="TraesROB_scaffold_010282_01G001000.1"/>
    <property type="gene ID" value="TraesROB_scaffold_010282_01G001000"/>
</dbReference>
<name>A0A3B6I4S7_WHEAT</name>
<dbReference type="Gramene" id="TraesCS4A02G392700.1">
    <property type="protein sequence ID" value="TraesCS4A02G392700.1"/>
    <property type="gene ID" value="TraesCS4A02G392700"/>
</dbReference>